<evidence type="ECO:0000313" key="3">
    <source>
        <dbReference type="Proteomes" id="UP000052982"/>
    </source>
</evidence>
<protein>
    <submittedName>
        <fullName evidence="2">Uncharacterized protein</fullName>
    </submittedName>
</protein>
<proteinExistence type="predicted"/>
<gene>
    <name evidence="2" type="ORF">AQJ64_41850</name>
</gene>
<evidence type="ECO:0000256" key="1">
    <source>
        <dbReference type="SAM" id="MobiDB-lite"/>
    </source>
</evidence>
<evidence type="ECO:0000313" key="2">
    <source>
        <dbReference type="EMBL" id="KUN75547.1"/>
    </source>
</evidence>
<dbReference type="AlphaFoldDB" id="A0A101SKI6"/>
<organism evidence="2 3">
    <name type="scientific">Streptomyces griseoruber</name>
    <dbReference type="NCBI Taxonomy" id="1943"/>
    <lineage>
        <taxon>Bacteria</taxon>
        <taxon>Bacillati</taxon>
        <taxon>Actinomycetota</taxon>
        <taxon>Actinomycetes</taxon>
        <taxon>Kitasatosporales</taxon>
        <taxon>Streptomycetaceae</taxon>
        <taxon>Streptomyces</taxon>
    </lineage>
</organism>
<sequence>MLVAGRVLGPAERQMGPERGQVGSVDVGRGHLIDVGGEFGAGPLGAGCGQVPAPIQARTTVAYCSRAPGTRGSVTVVGPS</sequence>
<accession>A0A101SKI6</accession>
<dbReference type="EMBL" id="LMWW01000076">
    <property type="protein sequence ID" value="KUN75547.1"/>
    <property type="molecule type" value="Genomic_DNA"/>
</dbReference>
<comment type="caution">
    <text evidence="2">The sequence shown here is derived from an EMBL/GenBank/DDBJ whole genome shotgun (WGS) entry which is preliminary data.</text>
</comment>
<name>A0A101SKI6_9ACTN</name>
<feature type="region of interest" description="Disordered" evidence="1">
    <location>
        <begin position="1"/>
        <end position="25"/>
    </location>
</feature>
<dbReference type="Proteomes" id="UP000052982">
    <property type="component" value="Unassembled WGS sequence"/>
</dbReference>
<reference evidence="2 3" key="1">
    <citation type="submission" date="2015-10" db="EMBL/GenBank/DDBJ databases">
        <title>Draft genome sequence of Streptomyces griseoruber DSM 40281, type strain for the species Streptomyces griseoruber.</title>
        <authorList>
            <person name="Ruckert C."/>
            <person name="Winkler A."/>
            <person name="Kalinowski J."/>
            <person name="Kampfer P."/>
            <person name="Glaeser S."/>
        </authorList>
    </citation>
    <scope>NUCLEOTIDE SEQUENCE [LARGE SCALE GENOMIC DNA]</scope>
    <source>
        <strain evidence="2 3">DSM 40281</strain>
    </source>
</reference>
<keyword evidence="3" id="KW-1185">Reference proteome</keyword>